<keyword evidence="2" id="KW-1185">Reference proteome</keyword>
<dbReference type="EMBL" id="MU864689">
    <property type="protein sequence ID" value="KAK4182294.1"/>
    <property type="molecule type" value="Genomic_DNA"/>
</dbReference>
<name>A0AAN6WIB1_9PEZI</name>
<dbReference type="AlphaFoldDB" id="A0AAN6WIB1"/>
<proteinExistence type="predicted"/>
<evidence type="ECO:0008006" key="3">
    <source>
        <dbReference type="Google" id="ProtNLM"/>
    </source>
</evidence>
<comment type="caution">
    <text evidence="1">The sequence shown here is derived from an EMBL/GenBank/DDBJ whole genome shotgun (WGS) entry which is preliminary data.</text>
</comment>
<accession>A0AAN6WIB1</accession>
<sequence length="352" mass="41087">MDILAPLSLIVLKVDSTDGKQEKSLVFRVDLILMREASPVWAEVFDGKWARSMYPRGDFSVIPVKEDYPGAFAILVYIAHLAHDRIPKGRIDGELLYQIVVLARKYDMLPRTSRSLKSWVQLFKKHKDEDELDLNKTAYLGWYLGDEEIFADACERIVWHTKQFYDGDSWRHNGENTLAAAIENVVELRSSLMCAMLDHFHKFGAALNKAIRDQSARPMCRHVMCALRGGPQERKACDKRLMNEINRVLGAANDEDSIMHAVIRETDESLHEYCADQLAKILFDRDHDMDTRPGHHKWCSVRSRFKEYFNQVHKDSQWTYKLNEGEMKHMECQRKFVFKREREPNVAIGYYR</sequence>
<evidence type="ECO:0000313" key="2">
    <source>
        <dbReference type="Proteomes" id="UP001302126"/>
    </source>
</evidence>
<reference evidence="1" key="1">
    <citation type="journal article" date="2023" name="Mol. Phylogenet. Evol.">
        <title>Genome-scale phylogeny and comparative genomics of the fungal order Sordariales.</title>
        <authorList>
            <person name="Hensen N."/>
            <person name="Bonometti L."/>
            <person name="Westerberg I."/>
            <person name="Brannstrom I.O."/>
            <person name="Guillou S."/>
            <person name="Cros-Aarteil S."/>
            <person name="Calhoun S."/>
            <person name="Haridas S."/>
            <person name="Kuo A."/>
            <person name="Mondo S."/>
            <person name="Pangilinan J."/>
            <person name="Riley R."/>
            <person name="LaButti K."/>
            <person name="Andreopoulos B."/>
            <person name="Lipzen A."/>
            <person name="Chen C."/>
            <person name="Yan M."/>
            <person name="Daum C."/>
            <person name="Ng V."/>
            <person name="Clum A."/>
            <person name="Steindorff A."/>
            <person name="Ohm R.A."/>
            <person name="Martin F."/>
            <person name="Silar P."/>
            <person name="Natvig D.O."/>
            <person name="Lalanne C."/>
            <person name="Gautier V."/>
            <person name="Ament-Velasquez S.L."/>
            <person name="Kruys A."/>
            <person name="Hutchinson M.I."/>
            <person name="Powell A.J."/>
            <person name="Barry K."/>
            <person name="Miller A.N."/>
            <person name="Grigoriev I.V."/>
            <person name="Debuchy R."/>
            <person name="Gladieux P."/>
            <person name="Hiltunen Thoren M."/>
            <person name="Johannesson H."/>
        </authorList>
    </citation>
    <scope>NUCLEOTIDE SEQUENCE</scope>
    <source>
        <strain evidence="1">PSN309</strain>
    </source>
</reference>
<evidence type="ECO:0000313" key="1">
    <source>
        <dbReference type="EMBL" id="KAK4182294.1"/>
    </source>
</evidence>
<gene>
    <name evidence="1" type="ORF">QBC35DRAFT_445397</name>
</gene>
<dbReference type="Proteomes" id="UP001302126">
    <property type="component" value="Unassembled WGS sequence"/>
</dbReference>
<reference evidence="1" key="2">
    <citation type="submission" date="2023-05" db="EMBL/GenBank/DDBJ databases">
        <authorList>
            <consortium name="Lawrence Berkeley National Laboratory"/>
            <person name="Steindorff A."/>
            <person name="Hensen N."/>
            <person name="Bonometti L."/>
            <person name="Westerberg I."/>
            <person name="Brannstrom I.O."/>
            <person name="Guillou S."/>
            <person name="Cros-Aarteil S."/>
            <person name="Calhoun S."/>
            <person name="Haridas S."/>
            <person name="Kuo A."/>
            <person name="Mondo S."/>
            <person name="Pangilinan J."/>
            <person name="Riley R."/>
            <person name="Labutti K."/>
            <person name="Andreopoulos B."/>
            <person name="Lipzen A."/>
            <person name="Chen C."/>
            <person name="Yanf M."/>
            <person name="Daum C."/>
            <person name="Ng V."/>
            <person name="Clum A."/>
            <person name="Ohm R."/>
            <person name="Martin F."/>
            <person name="Silar P."/>
            <person name="Natvig D."/>
            <person name="Lalanne C."/>
            <person name="Gautier V."/>
            <person name="Ament-Velasquez S.L."/>
            <person name="Kruys A."/>
            <person name="Hutchinson M.I."/>
            <person name="Powell A.J."/>
            <person name="Barry K."/>
            <person name="Miller A.N."/>
            <person name="Grigoriev I.V."/>
            <person name="Debuchy R."/>
            <person name="Gladieux P."/>
            <person name="Thoren M.H."/>
            <person name="Johannesson H."/>
        </authorList>
    </citation>
    <scope>NUCLEOTIDE SEQUENCE</scope>
    <source>
        <strain evidence="1">PSN309</strain>
    </source>
</reference>
<protein>
    <recommendedName>
        <fullName evidence="3">BTB domain-containing protein</fullName>
    </recommendedName>
</protein>
<organism evidence="1 2">
    <name type="scientific">Podospora australis</name>
    <dbReference type="NCBI Taxonomy" id="1536484"/>
    <lineage>
        <taxon>Eukaryota</taxon>
        <taxon>Fungi</taxon>
        <taxon>Dikarya</taxon>
        <taxon>Ascomycota</taxon>
        <taxon>Pezizomycotina</taxon>
        <taxon>Sordariomycetes</taxon>
        <taxon>Sordariomycetidae</taxon>
        <taxon>Sordariales</taxon>
        <taxon>Podosporaceae</taxon>
        <taxon>Podospora</taxon>
    </lineage>
</organism>